<reference evidence="1 2" key="1">
    <citation type="submission" date="2016-08" db="EMBL/GenBank/DDBJ databases">
        <title>Complete genome sequence of Streptomyces agglomeratus strain 6-3-2, a novel anti-MRSA actinomycete isolated from Wuli of Tebit, China.</title>
        <authorList>
            <person name="Chen X."/>
        </authorList>
    </citation>
    <scope>NUCLEOTIDE SEQUENCE [LARGE SCALE GENOMIC DNA]</scope>
    <source>
        <strain evidence="1 2">6-3-2</strain>
    </source>
</reference>
<organism evidence="1 2">
    <name type="scientific">Streptomyces agglomeratus</name>
    <dbReference type="NCBI Taxonomy" id="285458"/>
    <lineage>
        <taxon>Bacteria</taxon>
        <taxon>Bacillati</taxon>
        <taxon>Actinomycetota</taxon>
        <taxon>Actinomycetes</taxon>
        <taxon>Kitasatosporales</taxon>
        <taxon>Streptomycetaceae</taxon>
        <taxon>Streptomyces</taxon>
    </lineage>
</organism>
<accession>A0A1E5PHW0</accession>
<evidence type="ECO:0000313" key="2">
    <source>
        <dbReference type="Proteomes" id="UP000095759"/>
    </source>
</evidence>
<protein>
    <submittedName>
        <fullName evidence="1">Uncharacterized protein</fullName>
    </submittedName>
</protein>
<comment type="caution">
    <text evidence="1">The sequence shown here is derived from an EMBL/GenBank/DDBJ whole genome shotgun (WGS) entry which is preliminary data.</text>
</comment>
<dbReference type="OrthoDB" id="3854729at2"/>
<dbReference type="EMBL" id="MEHJ01000001">
    <property type="protein sequence ID" value="OEJ29045.1"/>
    <property type="molecule type" value="Genomic_DNA"/>
</dbReference>
<dbReference type="AlphaFoldDB" id="A0A1E5PHW0"/>
<keyword evidence="2" id="KW-1185">Reference proteome</keyword>
<name>A0A1E5PHW0_9ACTN</name>
<sequence>MTSIGTARHFQPHGTPGHVCRDHNRAVLAPAVAVEALRQGLGPDLTDTQLDQCAEIAERNPLSDTSRAAVRAALEPALSVRNSPATAHHRLFTLVPGHPVRVRVGDAEYFLVPIPITL</sequence>
<proteinExistence type="predicted"/>
<evidence type="ECO:0000313" key="1">
    <source>
        <dbReference type="EMBL" id="OEJ29045.1"/>
    </source>
</evidence>
<gene>
    <name evidence="1" type="ORF">AS594_36180</name>
</gene>
<dbReference type="Proteomes" id="UP000095759">
    <property type="component" value="Unassembled WGS sequence"/>
</dbReference>
<dbReference type="RefSeq" id="WP_069935865.1">
    <property type="nucleotide sequence ID" value="NZ_MEHJ01000001.1"/>
</dbReference>